<dbReference type="InterPro" id="IPR001789">
    <property type="entry name" value="Sig_transdc_resp-reg_receiver"/>
</dbReference>
<dbReference type="SMART" id="SM00448">
    <property type="entry name" value="REC"/>
    <property type="match status" value="1"/>
</dbReference>
<dbReference type="PANTHER" id="PTHR44591">
    <property type="entry name" value="STRESS RESPONSE REGULATOR PROTEIN 1"/>
    <property type="match status" value="1"/>
</dbReference>
<evidence type="ECO:0000256" key="1">
    <source>
        <dbReference type="ARBA" id="ARBA00022553"/>
    </source>
</evidence>
<dbReference type="InterPro" id="IPR011006">
    <property type="entry name" value="CheY-like_superfamily"/>
</dbReference>
<dbReference type="PROSITE" id="PS50110">
    <property type="entry name" value="RESPONSE_REGULATORY"/>
    <property type="match status" value="1"/>
</dbReference>
<evidence type="ECO:0000259" key="3">
    <source>
        <dbReference type="PROSITE" id="PS50110"/>
    </source>
</evidence>
<dbReference type="Gene3D" id="3.40.50.2300">
    <property type="match status" value="1"/>
</dbReference>
<feature type="domain" description="Response regulatory" evidence="3">
    <location>
        <begin position="7"/>
        <end position="123"/>
    </location>
</feature>
<dbReference type="Proteomes" id="UP000664034">
    <property type="component" value="Unassembled WGS sequence"/>
</dbReference>
<dbReference type="GO" id="GO:0000160">
    <property type="term" value="P:phosphorelay signal transduction system"/>
    <property type="evidence" value="ECO:0007669"/>
    <property type="project" value="InterPro"/>
</dbReference>
<organism evidence="4 5">
    <name type="scientific">Fibrella rubiginis</name>
    <dbReference type="NCBI Taxonomy" id="2817060"/>
    <lineage>
        <taxon>Bacteria</taxon>
        <taxon>Pseudomonadati</taxon>
        <taxon>Bacteroidota</taxon>
        <taxon>Cytophagia</taxon>
        <taxon>Cytophagales</taxon>
        <taxon>Spirosomataceae</taxon>
        <taxon>Fibrella</taxon>
    </lineage>
</organism>
<comment type="caution">
    <text evidence="2">Lacks conserved residue(s) required for the propagation of feature annotation.</text>
</comment>
<dbReference type="PANTHER" id="PTHR44591:SF3">
    <property type="entry name" value="RESPONSE REGULATORY DOMAIN-CONTAINING PROTEIN"/>
    <property type="match status" value="1"/>
</dbReference>
<dbReference type="CDD" id="cd00156">
    <property type="entry name" value="REC"/>
    <property type="match status" value="1"/>
</dbReference>
<dbReference type="InterPro" id="IPR050595">
    <property type="entry name" value="Bact_response_regulator"/>
</dbReference>
<keyword evidence="1" id="KW-0597">Phosphoprotein</keyword>
<gene>
    <name evidence="4" type="ORF">J2I47_03320</name>
</gene>
<name>A0A939GF47_9BACT</name>
<dbReference type="RefSeq" id="WP_207363114.1">
    <property type="nucleotide sequence ID" value="NZ_JAFMYV010000001.1"/>
</dbReference>
<dbReference type="AlphaFoldDB" id="A0A939GF47"/>
<reference evidence="4" key="1">
    <citation type="submission" date="2021-03" db="EMBL/GenBank/DDBJ databases">
        <title>Fibrella sp. HMF5335 genome sequencing and assembly.</title>
        <authorList>
            <person name="Kang H."/>
            <person name="Kim H."/>
            <person name="Bae S."/>
            <person name="Joh K."/>
        </authorList>
    </citation>
    <scope>NUCLEOTIDE SEQUENCE</scope>
    <source>
        <strain evidence="4">HMF5335</strain>
    </source>
</reference>
<keyword evidence="5" id="KW-1185">Reference proteome</keyword>
<evidence type="ECO:0000256" key="2">
    <source>
        <dbReference type="PROSITE-ProRule" id="PRU00169"/>
    </source>
</evidence>
<evidence type="ECO:0000313" key="4">
    <source>
        <dbReference type="EMBL" id="MBO0935571.1"/>
    </source>
</evidence>
<evidence type="ECO:0000313" key="5">
    <source>
        <dbReference type="Proteomes" id="UP000664034"/>
    </source>
</evidence>
<dbReference type="SUPFAM" id="SSF52172">
    <property type="entry name" value="CheY-like"/>
    <property type="match status" value="1"/>
</dbReference>
<dbReference type="Pfam" id="PF00072">
    <property type="entry name" value="Response_reg"/>
    <property type="match status" value="1"/>
</dbReference>
<accession>A0A939GF47</accession>
<proteinExistence type="predicted"/>
<protein>
    <submittedName>
        <fullName evidence="4">Response regulator transcription factor</fullName>
    </submittedName>
</protein>
<comment type="caution">
    <text evidence="4">The sequence shown here is derived from an EMBL/GenBank/DDBJ whole genome shotgun (WGS) entry which is preliminary data.</text>
</comment>
<sequence length="158" mass="17677">MRKPAKRLLIIDENPHIISVLQQTLKADFDCVVARTGRDAVRLLVQGNRFDAIMTELNLTAFSGLELIRFVRANQLIGQTPIIVLSGATDSATRIDCLDAGADSYLPKPFNPLEARAKLQSLLRRTAALPEVYQLPVTSQKTNRQRVSWSLNTLFNLF</sequence>
<dbReference type="EMBL" id="JAFMYV010000001">
    <property type="protein sequence ID" value="MBO0935571.1"/>
    <property type="molecule type" value="Genomic_DNA"/>
</dbReference>